<comment type="subcellular location">
    <subcellularLocation>
        <location evidence="1">Cell membrane</location>
        <topology evidence="1">Multi-pass membrane protein</topology>
    </subcellularLocation>
</comment>
<dbReference type="EMBL" id="RBZW01000022">
    <property type="protein sequence ID" value="THE65012.1"/>
    <property type="molecule type" value="Genomic_DNA"/>
</dbReference>
<feature type="transmembrane region" description="Helical" evidence="7">
    <location>
        <begin position="35"/>
        <end position="59"/>
    </location>
</feature>
<evidence type="ECO:0000256" key="4">
    <source>
        <dbReference type="ARBA" id="ARBA00022989"/>
    </source>
</evidence>
<feature type="transmembrane region" description="Helical" evidence="7">
    <location>
        <begin position="286"/>
        <end position="314"/>
    </location>
</feature>
<evidence type="ECO:0000313" key="9">
    <source>
        <dbReference type="EMBL" id="THE65012.1"/>
    </source>
</evidence>
<evidence type="ECO:0000313" key="10">
    <source>
        <dbReference type="Proteomes" id="UP000318864"/>
    </source>
</evidence>
<proteinExistence type="predicted"/>
<keyword evidence="3 7" id="KW-0812">Transmembrane</keyword>
<dbReference type="GO" id="GO:0005886">
    <property type="term" value="C:plasma membrane"/>
    <property type="evidence" value="ECO:0007669"/>
    <property type="project" value="UniProtKB-SubCell"/>
</dbReference>
<dbReference type="InterPro" id="IPR003838">
    <property type="entry name" value="ABC3_permease_C"/>
</dbReference>
<dbReference type="RefSeq" id="WP_141464636.1">
    <property type="nucleotide sequence ID" value="NZ_RBZW01000022.1"/>
</dbReference>
<keyword evidence="5 7" id="KW-0472">Membrane</keyword>
<comment type="caution">
    <text evidence="9">The sequence shown here is derived from an EMBL/GenBank/DDBJ whole genome shotgun (WGS) entry which is preliminary data.</text>
</comment>
<feature type="domain" description="ABC3 transporter permease C-terminal" evidence="8">
    <location>
        <begin position="293"/>
        <end position="411"/>
    </location>
</feature>
<keyword evidence="2" id="KW-1003">Cell membrane</keyword>
<accession>A0A4S3TLH8</accession>
<evidence type="ECO:0000256" key="6">
    <source>
        <dbReference type="SAM" id="MobiDB-lite"/>
    </source>
</evidence>
<protein>
    <submittedName>
        <fullName evidence="9">ABC transporter permease</fullName>
    </submittedName>
</protein>
<reference evidence="9 10" key="1">
    <citation type="submission" date="2018-10" db="EMBL/GenBank/DDBJ databases">
        <title>Natronolimnobius sp. XQ-INN 246 isolated from Inner Mongolia Autonomous Region of China.</title>
        <authorList>
            <person name="Xue Q."/>
        </authorList>
    </citation>
    <scope>NUCLEOTIDE SEQUENCE [LARGE SCALE GENOMIC DNA]</scope>
    <source>
        <strain evidence="9 10">XQ-INN 246</strain>
    </source>
</reference>
<dbReference type="OrthoDB" id="170372at2157"/>
<dbReference type="PANTHER" id="PTHR43738">
    <property type="entry name" value="ABC TRANSPORTER, MEMBRANE PROTEIN"/>
    <property type="match status" value="1"/>
</dbReference>
<evidence type="ECO:0000256" key="5">
    <source>
        <dbReference type="ARBA" id="ARBA00023136"/>
    </source>
</evidence>
<feature type="region of interest" description="Disordered" evidence="6">
    <location>
        <begin position="145"/>
        <end position="174"/>
    </location>
</feature>
<dbReference type="InterPro" id="IPR051125">
    <property type="entry name" value="ABC-4/HrtB_transporter"/>
</dbReference>
<feature type="transmembrane region" description="Helical" evidence="7">
    <location>
        <begin position="335"/>
        <end position="364"/>
    </location>
</feature>
<name>A0A4S3TLH8_9EURY</name>
<dbReference type="Pfam" id="PF02687">
    <property type="entry name" value="FtsX"/>
    <property type="match status" value="1"/>
</dbReference>
<gene>
    <name evidence="9" type="ORF">D8Y22_10425</name>
</gene>
<evidence type="ECO:0000256" key="1">
    <source>
        <dbReference type="ARBA" id="ARBA00004651"/>
    </source>
</evidence>
<dbReference type="PANTHER" id="PTHR43738:SF3">
    <property type="entry name" value="ABC TRANSPORTER PERMEASE"/>
    <property type="match status" value="1"/>
</dbReference>
<organism evidence="9 10">
    <name type="scientific">Salinadaptatus halalkaliphilus</name>
    <dbReference type="NCBI Taxonomy" id="2419781"/>
    <lineage>
        <taxon>Archaea</taxon>
        <taxon>Methanobacteriati</taxon>
        <taxon>Methanobacteriota</taxon>
        <taxon>Stenosarchaea group</taxon>
        <taxon>Halobacteria</taxon>
        <taxon>Halobacteriales</taxon>
        <taxon>Natrialbaceae</taxon>
        <taxon>Salinadaptatus</taxon>
    </lineage>
</organism>
<dbReference type="AlphaFoldDB" id="A0A4S3TLH8"/>
<evidence type="ECO:0000256" key="7">
    <source>
        <dbReference type="SAM" id="Phobius"/>
    </source>
</evidence>
<keyword evidence="4 7" id="KW-1133">Transmembrane helix</keyword>
<evidence type="ECO:0000256" key="2">
    <source>
        <dbReference type="ARBA" id="ARBA00022475"/>
    </source>
</evidence>
<keyword evidence="10" id="KW-1185">Reference proteome</keyword>
<evidence type="ECO:0000259" key="8">
    <source>
        <dbReference type="Pfam" id="PF02687"/>
    </source>
</evidence>
<dbReference type="Proteomes" id="UP000318864">
    <property type="component" value="Unassembled WGS sequence"/>
</dbReference>
<evidence type="ECO:0000256" key="3">
    <source>
        <dbReference type="ARBA" id="ARBA00022692"/>
    </source>
</evidence>
<sequence length="418" mass="42178">MDGSDSRRRTRWVGIVSLAVARLWRRAMHTRSGRIAATVTVVAVTIGLLVTVTGVSLALADGGAVSDDDGDITVTPAESATLSAVDGVEGPRLGDTNARTETIADADGVDHASPVLVEPGQLEAATEGEERRTVLLVGVVPDDEPRTVAGLPTDDLEPGDSHYGDGSYDGPPNGEIVLSAAAADRLEAEEGDELAVPAMEGATGSGDVSLTVAAVDDASDDETPVALVHLSELQSVGGAADGQLADRVVVWGDDDAASAAASEAYPDAAVDSGATANPASLFDDGLAFAASLLALLVGVVICTSFVATTAGMTVEDDRQSLAVLESVGIEQRGRLAIVAISTLVTTICGAVVGIVLGFAGIYAVNAVAGATIAPGLVAHSHPAFVPYALVVAVLSGLIAMPYPLVLAAKTSVLEEVSR</sequence>
<feature type="transmembrane region" description="Helical" evidence="7">
    <location>
        <begin position="384"/>
        <end position="408"/>
    </location>
</feature>